<dbReference type="EMBL" id="JACAZI010000007">
    <property type="protein sequence ID" value="KAF7356928.1"/>
    <property type="molecule type" value="Genomic_DNA"/>
</dbReference>
<comment type="caution">
    <text evidence="1">The sequence shown here is derived from an EMBL/GenBank/DDBJ whole genome shotgun (WGS) entry which is preliminary data.</text>
</comment>
<dbReference type="Proteomes" id="UP000620124">
    <property type="component" value="Unassembled WGS sequence"/>
</dbReference>
<keyword evidence="2" id="KW-1185">Reference proteome</keyword>
<sequence length="165" mass="18080">MSSSADQPVVWDKRGIRSPHLIPQNIDQFVRAQIKQQIATPANVVYQPVSYEATQEIYNTPGPSSTGLLAAPFIAVVTFIKIANQPGNANQEPAGVILKDAKKIIGLTPGQTYTPSNMIFSAAIFPPNSFEPDVFDMDDPTHHIGLIAGSIQIEYLISYWKKTQI</sequence>
<evidence type="ECO:0000313" key="1">
    <source>
        <dbReference type="EMBL" id="KAF7356928.1"/>
    </source>
</evidence>
<reference evidence="1" key="1">
    <citation type="submission" date="2020-05" db="EMBL/GenBank/DDBJ databases">
        <title>Mycena genomes resolve the evolution of fungal bioluminescence.</title>
        <authorList>
            <person name="Tsai I.J."/>
        </authorList>
    </citation>
    <scope>NUCLEOTIDE SEQUENCE</scope>
    <source>
        <strain evidence="1">CCC161011</strain>
    </source>
</reference>
<proteinExistence type="predicted"/>
<accession>A0A8H6Y9L7</accession>
<evidence type="ECO:0000313" key="2">
    <source>
        <dbReference type="Proteomes" id="UP000620124"/>
    </source>
</evidence>
<dbReference type="OrthoDB" id="2867619at2759"/>
<gene>
    <name evidence="1" type="ORF">MVEN_01028700</name>
</gene>
<organism evidence="1 2">
    <name type="scientific">Mycena venus</name>
    <dbReference type="NCBI Taxonomy" id="2733690"/>
    <lineage>
        <taxon>Eukaryota</taxon>
        <taxon>Fungi</taxon>
        <taxon>Dikarya</taxon>
        <taxon>Basidiomycota</taxon>
        <taxon>Agaricomycotina</taxon>
        <taxon>Agaricomycetes</taxon>
        <taxon>Agaricomycetidae</taxon>
        <taxon>Agaricales</taxon>
        <taxon>Marasmiineae</taxon>
        <taxon>Mycenaceae</taxon>
        <taxon>Mycena</taxon>
    </lineage>
</organism>
<dbReference type="AlphaFoldDB" id="A0A8H6Y9L7"/>
<protein>
    <submittedName>
        <fullName evidence="1">Uncharacterized protein</fullName>
    </submittedName>
</protein>
<name>A0A8H6Y9L7_9AGAR</name>